<keyword evidence="3" id="KW-0678">Repressor</keyword>
<feature type="region of interest" description="Disordered" evidence="13">
    <location>
        <begin position="119"/>
        <end position="274"/>
    </location>
</feature>
<gene>
    <name evidence="15" type="ORF">U9M48_016780</name>
</gene>
<evidence type="ECO:0000256" key="6">
    <source>
        <dbReference type="ARBA" id="ARBA00022771"/>
    </source>
</evidence>
<evidence type="ECO:0000256" key="5">
    <source>
        <dbReference type="ARBA" id="ARBA00022723"/>
    </source>
</evidence>
<dbReference type="GO" id="GO:0016787">
    <property type="term" value="F:hydrolase activity"/>
    <property type="evidence" value="ECO:0007669"/>
    <property type="project" value="UniProtKB-KW"/>
</dbReference>
<evidence type="ECO:0000313" key="16">
    <source>
        <dbReference type="Proteomes" id="UP001341281"/>
    </source>
</evidence>
<dbReference type="Pfam" id="PF17800">
    <property type="entry name" value="NPL"/>
    <property type="match status" value="1"/>
</dbReference>
<feature type="compositionally biased region" description="Polar residues" evidence="13">
    <location>
        <begin position="258"/>
        <end position="274"/>
    </location>
</feature>
<keyword evidence="9" id="KW-0156">Chromatin regulator</keyword>
<evidence type="ECO:0000256" key="4">
    <source>
        <dbReference type="ARBA" id="ARBA00022553"/>
    </source>
</evidence>
<dbReference type="FunFam" id="2.60.120.340:FF:000004">
    <property type="entry name" value="Histone deacetylase HDT1"/>
    <property type="match status" value="1"/>
</dbReference>
<evidence type="ECO:0000256" key="10">
    <source>
        <dbReference type="ARBA" id="ARBA00023015"/>
    </source>
</evidence>
<dbReference type="InterPro" id="IPR041232">
    <property type="entry name" value="NPL"/>
</dbReference>
<evidence type="ECO:0000256" key="12">
    <source>
        <dbReference type="ARBA" id="ARBA00023242"/>
    </source>
</evidence>
<evidence type="ECO:0000256" key="1">
    <source>
        <dbReference type="ARBA" id="ARBA00004604"/>
    </source>
</evidence>
<protein>
    <recommendedName>
        <fullName evidence="14">Nucleoplasmin-like domain-containing protein</fullName>
    </recommendedName>
</protein>
<dbReference type="GO" id="GO:0005730">
    <property type="term" value="C:nucleolus"/>
    <property type="evidence" value="ECO:0007669"/>
    <property type="project" value="UniProtKB-SubCell"/>
</dbReference>
<keyword evidence="10" id="KW-0805">Transcription regulation</keyword>
<keyword evidence="8" id="KW-0862">Zinc</keyword>
<keyword evidence="12" id="KW-0539">Nucleus</keyword>
<reference evidence="15 16" key="1">
    <citation type="submission" date="2024-02" db="EMBL/GenBank/DDBJ databases">
        <title>High-quality chromosome-scale genome assembly of Pensacola bahiagrass (Paspalum notatum Flugge var. saurae).</title>
        <authorList>
            <person name="Vega J.M."/>
            <person name="Podio M."/>
            <person name="Orjuela J."/>
            <person name="Siena L.A."/>
            <person name="Pessino S.C."/>
            <person name="Combes M.C."/>
            <person name="Mariac C."/>
            <person name="Albertini E."/>
            <person name="Pupilli F."/>
            <person name="Ortiz J.P.A."/>
            <person name="Leblanc O."/>
        </authorList>
    </citation>
    <scope>NUCLEOTIDE SEQUENCE [LARGE SCALE GENOMIC DNA]</scope>
    <source>
        <strain evidence="15">R1</strain>
        <tissue evidence="15">Leaf</tissue>
    </source>
</reference>
<evidence type="ECO:0000313" key="15">
    <source>
        <dbReference type="EMBL" id="WVZ67737.1"/>
    </source>
</evidence>
<dbReference type="AlphaFoldDB" id="A0AAQ3WMY2"/>
<organism evidence="15 16">
    <name type="scientific">Paspalum notatum var. saurae</name>
    <dbReference type="NCBI Taxonomy" id="547442"/>
    <lineage>
        <taxon>Eukaryota</taxon>
        <taxon>Viridiplantae</taxon>
        <taxon>Streptophyta</taxon>
        <taxon>Embryophyta</taxon>
        <taxon>Tracheophyta</taxon>
        <taxon>Spermatophyta</taxon>
        <taxon>Magnoliopsida</taxon>
        <taxon>Liliopsida</taxon>
        <taxon>Poales</taxon>
        <taxon>Poaceae</taxon>
        <taxon>PACMAD clade</taxon>
        <taxon>Panicoideae</taxon>
        <taxon>Andropogonodae</taxon>
        <taxon>Paspaleae</taxon>
        <taxon>Paspalinae</taxon>
        <taxon>Paspalum</taxon>
    </lineage>
</organism>
<keyword evidence="7" id="KW-0378">Hydrolase</keyword>
<keyword evidence="5" id="KW-0479">Metal-binding</keyword>
<evidence type="ECO:0000256" key="8">
    <source>
        <dbReference type="ARBA" id="ARBA00022833"/>
    </source>
</evidence>
<evidence type="ECO:0000256" key="13">
    <source>
        <dbReference type="SAM" id="MobiDB-lite"/>
    </source>
</evidence>
<evidence type="ECO:0000256" key="7">
    <source>
        <dbReference type="ARBA" id="ARBA00022801"/>
    </source>
</evidence>
<accession>A0AAQ3WMY2</accession>
<evidence type="ECO:0000256" key="3">
    <source>
        <dbReference type="ARBA" id="ARBA00022491"/>
    </source>
</evidence>
<dbReference type="EMBL" id="CP144748">
    <property type="protein sequence ID" value="WVZ67737.1"/>
    <property type="molecule type" value="Genomic_DNA"/>
</dbReference>
<evidence type="ECO:0000256" key="11">
    <source>
        <dbReference type="ARBA" id="ARBA00023163"/>
    </source>
</evidence>
<sequence length="274" mass="30307">MGNERYEHWGVVVRPGKTVKCDPLEFYCHLSQIALQDGKGNEDVRVFVKIDGKEFLIGTLSVDKYPQYTTSLVFEKEFELLHTSKSTNISALGFKISNISIDVSDDESDEEVPLAIPLYPNAEDKSKENKSGVEKPTATQFSKPKIRLEETKDPYMKADGGIAHDKGDEDYVDPEGCERCDYEDIVNPQDSSDHDDDSESSDQDEGSLEIIACKNSTAETPLKAPPEKKARIATPSVGKKTGSVTAKRSGYVHVATPYPSSKQVKKTLSNHSQL</sequence>
<feature type="compositionally biased region" description="Basic and acidic residues" evidence="13">
    <location>
        <begin position="146"/>
        <end position="169"/>
    </location>
</feature>
<keyword evidence="11" id="KW-0804">Transcription</keyword>
<keyword evidence="4" id="KW-0597">Phosphoprotein</keyword>
<keyword evidence="16" id="KW-1185">Reference proteome</keyword>
<evidence type="ECO:0000256" key="9">
    <source>
        <dbReference type="ARBA" id="ARBA00022853"/>
    </source>
</evidence>
<dbReference type="GO" id="GO:0006325">
    <property type="term" value="P:chromatin organization"/>
    <property type="evidence" value="ECO:0007669"/>
    <property type="project" value="UniProtKB-KW"/>
</dbReference>
<comment type="similarity">
    <text evidence="2">Belongs to the histone deacetylase HD2 family.</text>
</comment>
<dbReference type="GO" id="GO:0008270">
    <property type="term" value="F:zinc ion binding"/>
    <property type="evidence" value="ECO:0007669"/>
    <property type="project" value="UniProtKB-KW"/>
</dbReference>
<evidence type="ECO:0000256" key="2">
    <source>
        <dbReference type="ARBA" id="ARBA00006673"/>
    </source>
</evidence>
<keyword evidence="6" id="KW-0863">Zinc-finger</keyword>
<feature type="domain" description="Nucleoplasmin-like" evidence="14">
    <location>
        <begin position="9"/>
        <end position="88"/>
    </location>
</feature>
<feature type="compositionally biased region" description="Acidic residues" evidence="13">
    <location>
        <begin position="193"/>
        <end position="207"/>
    </location>
</feature>
<comment type="subcellular location">
    <subcellularLocation>
        <location evidence="1">Nucleus</location>
        <location evidence="1">Nucleolus</location>
    </subcellularLocation>
</comment>
<dbReference type="Proteomes" id="UP001341281">
    <property type="component" value="Chromosome 04"/>
</dbReference>
<proteinExistence type="inferred from homology"/>
<evidence type="ECO:0000259" key="14">
    <source>
        <dbReference type="Pfam" id="PF17800"/>
    </source>
</evidence>
<name>A0AAQ3WMY2_PASNO</name>
<feature type="compositionally biased region" description="Basic and acidic residues" evidence="13">
    <location>
        <begin position="122"/>
        <end position="133"/>
    </location>
</feature>
<dbReference type="Gene3D" id="2.60.120.340">
    <property type="entry name" value="Nucleoplasmin core domain"/>
    <property type="match status" value="1"/>
</dbReference>